<dbReference type="PANTHER" id="PTHR31184:SF2">
    <property type="entry name" value="HUNTINGTIN-INTERACTING PROTEIN K"/>
    <property type="match status" value="1"/>
</dbReference>
<dbReference type="STRING" id="331657.A0A4U0WFB8"/>
<feature type="region of interest" description="Disordered" evidence="1">
    <location>
        <begin position="1"/>
        <end position="75"/>
    </location>
</feature>
<dbReference type="OrthoDB" id="285219at2759"/>
<keyword evidence="4" id="KW-1185">Reference proteome</keyword>
<evidence type="ECO:0000313" key="4">
    <source>
        <dbReference type="Proteomes" id="UP000308768"/>
    </source>
</evidence>
<dbReference type="GO" id="GO:0050821">
    <property type="term" value="P:protein stabilization"/>
    <property type="evidence" value="ECO:0007669"/>
    <property type="project" value="TreeGrafter"/>
</dbReference>
<accession>A0A4U0WFB8</accession>
<dbReference type="AlphaFoldDB" id="A0A4U0WFB8"/>
<proteinExistence type="predicted"/>
<dbReference type="InterPro" id="IPR052617">
    <property type="entry name" value="Huntingtin-int_K"/>
</dbReference>
<dbReference type="Proteomes" id="UP000308768">
    <property type="component" value="Unassembled WGS sequence"/>
</dbReference>
<dbReference type="PANTHER" id="PTHR31184">
    <property type="entry name" value="HUNTINGTIN-INTERACTING PROTEIN K FAMILY MEMBER"/>
    <property type="match status" value="1"/>
</dbReference>
<evidence type="ECO:0000259" key="2">
    <source>
        <dbReference type="Pfam" id="PF19026"/>
    </source>
</evidence>
<dbReference type="Pfam" id="PF19026">
    <property type="entry name" value="UBA_HYPK"/>
    <property type="match status" value="1"/>
</dbReference>
<feature type="compositionally biased region" description="Basic and acidic residues" evidence="1">
    <location>
        <begin position="8"/>
        <end position="27"/>
    </location>
</feature>
<comment type="caution">
    <text evidence="3">The sequence shown here is derived from an EMBL/GenBank/DDBJ whole genome shotgun (WGS) entry which is preliminary data.</text>
</comment>
<dbReference type="InterPro" id="IPR044034">
    <property type="entry name" value="NAC-like_UBA"/>
</dbReference>
<evidence type="ECO:0000256" key="1">
    <source>
        <dbReference type="SAM" id="MobiDB-lite"/>
    </source>
</evidence>
<gene>
    <name evidence="3" type="ORF">B0A49_10937</name>
</gene>
<dbReference type="GO" id="GO:0043066">
    <property type="term" value="P:negative regulation of apoptotic process"/>
    <property type="evidence" value="ECO:0007669"/>
    <property type="project" value="TreeGrafter"/>
</dbReference>
<sequence length="157" mass="16558">MAEPQPADVHEGDDTHSVPSNAEDRKTAAALSSLDTRGDDDETSSSKKEGVDSEALGKAMKNLDSKDAGKGKQEEVVKKAVKVDQADVGLLASASLDGLARIIWDSEGVCPLRWQLTLDAPLQVEQLDLTKAKATDLLKSHDGDAVKAMTAFVTASA</sequence>
<evidence type="ECO:0000313" key="3">
    <source>
        <dbReference type="EMBL" id="TKA61197.1"/>
    </source>
</evidence>
<protein>
    <recommendedName>
        <fullName evidence="2">Nascent polypeptide-associated complex subunit alpha-like UBA domain-containing protein</fullName>
    </recommendedName>
</protein>
<organism evidence="3 4">
    <name type="scientific">Cryomyces minteri</name>
    <dbReference type="NCBI Taxonomy" id="331657"/>
    <lineage>
        <taxon>Eukaryota</taxon>
        <taxon>Fungi</taxon>
        <taxon>Dikarya</taxon>
        <taxon>Ascomycota</taxon>
        <taxon>Pezizomycotina</taxon>
        <taxon>Dothideomycetes</taxon>
        <taxon>Dothideomycetes incertae sedis</taxon>
        <taxon>Cryomyces</taxon>
    </lineage>
</organism>
<feature type="domain" description="Nascent polypeptide-associated complex subunit alpha-like UBA" evidence="2">
    <location>
        <begin position="124"/>
        <end position="153"/>
    </location>
</feature>
<feature type="compositionally biased region" description="Basic and acidic residues" evidence="1">
    <location>
        <begin position="61"/>
        <end position="75"/>
    </location>
</feature>
<dbReference type="EMBL" id="NAJN01001790">
    <property type="protein sequence ID" value="TKA61197.1"/>
    <property type="molecule type" value="Genomic_DNA"/>
</dbReference>
<name>A0A4U0WFB8_9PEZI</name>
<reference evidence="3 4" key="1">
    <citation type="submission" date="2017-03" db="EMBL/GenBank/DDBJ databases">
        <title>Genomes of endolithic fungi from Antarctica.</title>
        <authorList>
            <person name="Coleine C."/>
            <person name="Masonjones S."/>
            <person name="Stajich J.E."/>
        </authorList>
    </citation>
    <scope>NUCLEOTIDE SEQUENCE [LARGE SCALE GENOMIC DNA]</scope>
    <source>
        <strain evidence="3 4">CCFEE 5187</strain>
    </source>
</reference>